<keyword evidence="8" id="KW-1185">Reference proteome</keyword>
<dbReference type="FunFam" id="3.30.200.20:FF:000180">
    <property type="entry name" value="serine/threonine-protein kinase STY46-like"/>
    <property type="match status" value="1"/>
</dbReference>
<evidence type="ECO:0000256" key="1">
    <source>
        <dbReference type="ARBA" id="ARBA00022679"/>
    </source>
</evidence>
<dbReference type="InterPro" id="IPR011009">
    <property type="entry name" value="Kinase-like_dom_sf"/>
</dbReference>
<dbReference type="InterPro" id="IPR051681">
    <property type="entry name" value="Ser/Thr_Kinases-Pseudokinases"/>
</dbReference>
<keyword evidence="4" id="KW-0067">ATP-binding</keyword>
<keyword evidence="5" id="KW-1133">Transmembrane helix</keyword>
<feature type="transmembrane region" description="Helical" evidence="5">
    <location>
        <begin position="78"/>
        <end position="103"/>
    </location>
</feature>
<organism evidence="7 8">
    <name type="scientific">Acrasis kona</name>
    <dbReference type="NCBI Taxonomy" id="1008807"/>
    <lineage>
        <taxon>Eukaryota</taxon>
        <taxon>Discoba</taxon>
        <taxon>Heterolobosea</taxon>
        <taxon>Tetramitia</taxon>
        <taxon>Eutetramitia</taxon>
        <taxon>Acrasidae</taxon>
        <taxon>Acrasis</taxon>
    </lineage>
</organism>
<evidence type="ECO:0000256" key="3">
    <source>
        <dbReference type="ARBA" id="ARBA00022777"/>
    </source>
</evidence>
<protein>
    <recommendedName>
        <fullName evidence="6">Protein kinase domain-containing protein</fullName>
    </recommendedName>
</protein>
<dbReference type="Pfam" id="PF07714">
    <property type="entry name" value="PK_Tyr_Ser-Thr"/>
    <property type="match status" value="1"/>
</dbReference>
<dbReference type="GO" id="GO:0005524">
    <property type="term" value="F:ATP binding"/>
    <property type="evidence" value="ECO:0007669"/>
    <property type="project" value="UniProtKB-KW"/>
</dbReference>
<feature type="non-terminal residue" evidence="7">
    <location>
        <position position="1"/>
    </location>
</feature>
<gene>
    <name evidence="7" type="ORF">AKO1_005449</name>
</gene>
<dbReference type="Gene3D" id="3.30.200.20">
    <property type="entry name" value="Phosphorylase Kinase, domain 1"/>
    <property type="match status" value="1"/>
</dbReference>
<dbReference type="SUPFAM" id="SSF56112">
    <property type="entry name" value="Protein kinase-like (PK-like)"/>
    <property type="match status" value="1"/>
</dbReference>
<dbReference type="InterPro" id="IPR000719">
    <property type="entry name" value="Prot_kinase_dom"/>
</dbReference>
<dbReference type="SMART" id="SM00220">
    <property type="entry name" value="S_TKc"/>
    <property type="match status" value="1"/>
</dbReference>
<evidence type="ECO:0000256" key="4">
    <source>
        <dbReference type="ARBA" id="ARBA00022840"/>
    </source>
</evidence>
<sequence length="447" mass="51429">EILQNSVLYDSLNVTIESLEPAQGINEVTSVTPMPSQLNYQVGLFDFDLGFFSDKTGVVEIIFSETKKPQIDTFNMTIYIVVFSLLFFAIVLCAAFISFLCYFGRLRKVIARQDKDRRQMQALLLEMDSTYDESMKFRHMHEWNIDIKDITLNDRIAEGSYGVVYKGLFQGSDIAAKMLKADCVDDNEFSHEVQMLSSVRHPNILLFIGVSVKDQQKLIITEYMAGRSLYDVLFGTDLNVKRIAKAKFKRSRTLFLVPMTDSAVHQALHFGNKVAILADVAKGMAYLHSLSIVHRDLKLHNILLDKHGSAKIGDMGNSKFLLSTNQVISTEVGTIQYMSPEIILKTDTYGEKSDVYSFSIVMWELFFEKKAYKDEIDQDKTNLWNLGFDVAKKRIRPLITQENYYLYPREEQLYLDLVQQCWSHEPDLRPDFAFICTQLTKMLNNQF</sequence>
<dbReference type="InterPro" id="IPR001245">
    <property type="entry name" value="Ser-Thr/Tyr_kinase_cat_dom"/>
</dbReference>
<feature type="domain" description="Protein kinase" evidence="6">
    <location>
        <begin position="150"/>
        <end position="447"/>
    </location>
</feature>
<keyword evidence="3" id="KW-0418">Kinase</keyword>
<dbReference type="PROSITE" id="PS50011">
    <property type="entry name" value="PROTEIN_KINASE_DOM"/>
    <property type="match status" value="1"/>
</dbReference>
<keyword evidence="1" id="KW-0808">Transferase</keyword>
<keyword evidence="5" id="KW-0472">Membrane</keyword>
<evidence type="ECO:0000256" key="5">
    <source>
        <dbReference type="SAM" id="Phobius"/>
    </source>
</evidence>
<proteinExistence type="predicted"/>
<dbReference type="Proteomes" id="UP001431209">
    <property type="component" value="Unassembled WGS sequence"/>
</dbReference>
<evidence type="ECO:0000259" key="6">
    <source>
        <dbReference type="PROSITE" id="PS50011"/>
    </source>
</evidence>
<evidence type="ECO:0000313" key="7">
    <source>
        <dbReference type="EMBL" id="KAL0477295.1"/>
    </source>
</evidence>
<name>A0AAW2YJW3_9EUKA</name>
<dbReference type="PROSITE" id="PS00108">
    <property type="entry name" value="PROTEIN_KINASE_ST"/>
    <property type="match status" value="1"/>
</dbReference>
<dbReference type="AlphaFoldDB" id="A0AAW2YJW3"/>
<reference evidence="7 8" key="1">
    <citation type="submission" date="2024-03" db="EMBL/GenBank/DDBJ databases">
        <title>The Acrasis kona genome and developmental transcriptomes reveal deep origins of eukaryotic multicellular pathways.</title>
        <authorList>
            <person name="Sheikh S."/>
            <person name="Fu C.-J."/>
            <person name="Brown M.W."/>
            <person name="Baldauf S.L."/>
        </authorList>
    </citation>
    <scope>NUCLEOTIDE SEQUENCE [LARGE SCALE GENOMIC DNA]</scope>
    <source>
        <strain evidence="7 8">ATCC MYA-3509</strain>
    </source>
</reference>
<dbReference type="PANTHER" id="PTHR44329">
    <property type="entry name" value="SERINE/THREONINE-PROTEIN KINASE TNNI3K-RELATED"/>
    <property type="match status" value="1"/>
</dbReference>
<keyword evidence="5" id="KW-0812">Transmembrane</keyword>
<dbReference type="CDD" id="cd13999">
    <property type="entry name" value="STKc_MAP3K-like"/>
    <property type="match status" value="1"/>
</dbReference>
<dbReference type="InterPro" id="IPR008271">
    <property type="entry name" value="Ser/Thr_kinase_AS"/>
</dbReference>
<keyword evidence="2" id="KW-0547">Nucleotide-binding</keyword>
<evidence type="ECO:0000313" key="8">
    <source>
        <dbReference type="Proteomes" id="UP001431209"/>
    </source>
</evidence>
<comment type="caution">
    <text evidence="7">The sequence shown here is derived from an EMBL/GenBank/DDBJ whole genome shotgun (WGS) entry which is preliminary data.</text>
</comment>
<dbReference type="EMBL" id="JAOPGA020000159">
    <property type="protein sequence ID" value="KAL0477295.1"/>
    <property type="molecule type" value="Genomic_DNA"/>
</dbReference>
<dbReference type="Gene3D" id="1.10.510.10">
    <property type="entry name" value="Transferase(Phosphotransferase) domain 1"/>
    <property type="match status" value="1"/>
</dbReference>
<accession>A0AAW2YJW3</accession>
<dbReference type="GO" id="GO:0004674">
    <property type="term" value="F:protein serine/threonine kinase activity"/>
    <property type="evidence" value="ECO:0007669"/>
    <property type="project" value="TreeGrafter"/>
</dbReference>
<evidence type="ECO:0000256" key="2">
    <source>
        <dbReference type="ARBA" id="ARBA00022741"/>
    </source>
</evidence>